<protein>
    <submittedName>
        <fullName evidence="1">Uncharacterized protein</fullName>
    </submittedName>
</protein>
<accession>A0ABS6LK00</accession>
<comment type="caution">
    <text evidence="1">The sequence shown here is derived from an EMBL/GenBank/DDBJ whole genome shotgun (WGS) entry which is preliminary data.</text>
</comment>
<keyword evidence="2" id="KW-1185">Reference proteome</keyword>
<dbReference type="RefSeq" id="WP_217150529.1">
    <property type="nucleotide sequence ID" value="NZ_JAFMOY010000131.1"/>
</dbReference>
<dbReference type="Proteomes" id="UP000739284">
    <property type="component" value="Unassembled WGS sequence"/>
</dbReference>
<organism evidence="1 2">
    <name type="scientific">Rahnella ecdela</name>
    <dbReference type="NCBI Taxonomy" id="2816250"/>
    <lineage>
        <taxon>Bacteria</taxon>
        <taxon>Pseudomonadati</taxon>
        <taxon>Pseudomonadota</taxon>
        <taxon>Gammaproteobacteria</taxon>
        <taxon>Enterobacterales</taxon>
        <taxon>Yersiniaceae</taxon>
        <taxon>Rahnella</taxon>
    </lineage>
</organism>
<reference evidence="1 2" key="1">
    <citation type="submission" date="2021-03" db="EMBL/GenBank/DDBJ databases">
        <title>Five novel Rahnella species.</title>
        <authorList>
            <person name="Brady C."/>
            <person name="Asselin J."/>
            <person name="Beer S."/>
            <person name="Bruberg M.B."/>
            <person name="Crampton B."/>
            <person name="Venter S."/>
            <person name="Arnold D."/>
            <person name="Denman S."/>
        </authorList>
    </citation>
    <scope>NUCLEOTIDE SEQUENCE [LARGE SCALE GENOMIC DNA]</scope>
    <source>
        <strain evidence="1 2">FRB 231</strain>
    </source>
</reference>
<name>A0ABS6LK00_9GAMM</name>
<evidence type="ECO:0000313" key="2">
    <source>
        <dbReference type="Proteomes" id="UP000739284"/>
    </source>
</evidence>
<sequence length="130" mass="15378">MNDISNSSVFISESSRYHYFNLLDYMERNINSCRELYTVPLLYKILKTNDNNELLKVIQYFSGGGSNLLNVKYCYEKDDGEYLNIPFEEYNNYILEGQIPVDENGREIDDFNSKYLSFYCLLNMSSIYEN</sequence>
<gene>
    <name evidence="1" type="ORF">J1784_19255</name>
</gene>
<proteinExistence type="predicted"/>
<dbReference type="EMBL" id="JAFMOY010000131">
    <property type="protein sequence ID" value="MBU9847140.1"/>
    <property type="molecule type" value="Genomic_DNA"/>
</dbReference>
<evidence type="ECO:0000313" key="1">
    <source>
        <dbReference type="EMBL" id="MBU9847140.1"/>
    </source>
</evidence>